<dbReference type="GO" id="GO:0005634">
    <property type="term" value="C:nucleus"/>
    <property type="evidence" value="ECO:0007669"/>
    <property type="project" value="TreeGrafter"/>
</dbReference>
<dbReference type="SMART" id="SM00338">
    <property type="entry name" value="BRLZ"/>
    <property type="match status" value="1"/>
</dbReference>
<feature type="compositionally biased region" description="Polar residues" evidence="1">
    <location>
        <begin position="124"/>
        <end position="153"/>
    </location>
</feature>
<dbReference type="EMBL" id="MCFE01000589">
    <property type="protein sequence ID" value="ORX85497.1"/>
    <property type="molecule type" value="Genomic_DNA"/>
</dbReference>
<dbReference type="Proteomes" id="UP000193498">
    <property type="component" value="Unassembled WGS sequence"/>
</dbReference>
<accession>A0A1Y1XIB6</accession>
<feature type="domain" description="BZIP" evidence="2">
    <location>
        <begin position="175"/>
        <end position="238"/>
    </location>
</feature>
<organism evidence="3 4">
    <name type="scientific">Basidiobolus meristosporus CBS 931.73</name>
    <dbReference type="NCBI Taxonomy" id="1314790"/>
    <lineage>
        <taxon>Eukaryota</taxon>
        <taxon>Fungi</taxon>
        <taxon>Fungi incertae sedis</taxon>
        <taxon>Zoopagomycota</taxon>
        <taxon>Entomophthoromycotina</taxon>
        <taxon>Basidiobolomycetes</taxon>
        <taxon>Basidiobolales</taxon>
        <taxon>Basidiobolaceae</taxon>
        <taxon>Basidiobolus</taxon>
    </lineage>
</organism>
<dbReference type="AlphaFoldDB" id="A0A1Y1XIB6"/>
<evidence type="ECO:0000313" key="3">
    <source>
        <dbReference type="EMBL" id="ORX85497.1"/>
    </source>
</evidence>
<reference evidence="3 4" key="1">
    <citation type="submission" date="2016-07" db="EMBL/GenBank/DDBJ databases">
        <title>Pervasive Adenine N6-methylation of Active Genes in Fungi.</title>
        <authorList>
            <consortium name="DOE Joint Genome Institute"/>
            <person name="Mondo S.J."/>
            <person name="Dannebaum R.O."/>
            <person name="Kuo R.C."/>
            <person name="Labutti K."/>
            <person name="Haridas S."/>
            <person name="Kuo A."/>
            <person name="Salamov A."/>
            <person name="Ahrendt S.R."/>
            <person name="Lipzen A."/>
            <person name="Sullivan W."/>
            <person name="Andreopoulos W.B."/>
            <person name="Clum A."/>
            <person name="Lindquist E."/>
            <person name="Daum C."/>
            <person name="Ramamoorthy G.K."/>
            <person name="Gryganskyi A."/>
            <person name="Culley D."/>
            <person name="Magnuson J.K."/>
            <person name="James T.Y."/>
            <person name="O'Malley M.A."/>
            <person name="Stajich J.E."/>
            <person name="Spatafora J.W."/>
            <person name="Visel A."/>
            <person name="Grigoriev I.V."/>
        </authorList>
    </citation>
    <scope>NUCLEOTIDE SEQUENCE [LARGE SCALE GENOMIC DNA]</scope>
    <source>
        <strain evidence="3 4">CBS 931.73</strain>
    </source>
</reference>
<name>A0A1Y1XIB6_9FUNG</name>
<dbReference type="InterPro" id="IPR004827">
    <property type="entry name" value="bZIP"/>
</dbReference>
<proteinExistence type="predicted"/>
<keyword evidence="4" id="KW-1185">Reference proteome</keyword>
<dbReference type="GO" id="GO:0000978">
    <property type="term" value="F:RNA polymerase II cis-regulatory region sequence-specific DNA binding"/>
    <property type="evidence" value="ECO:0007669"/>
    <property type="project" value="TreeGrafter"/>
</dbReference>
<dbReference type="Pfam" id="PF07716">
    <property type="entry name" value="bZIP_2"/>
    <property type="match status" value="1"/>
</dbReference>
<dbReference type="InterPro" id="IPR046347">
    <property type="entry name" value="bZIP_sf"/>
</dbReference>
<evidence type="ECO:0000313" key="4">
    <source>
        <dbReference type="Proteomes" id="UP000193498"/>
    </source>
</evidence>
<feature type="region of interest" description="Disordered" evidence="1">
    <location>
        <begin position="123"/>
        <end position="171"/>
    </location>
</feature>
<dbReference type="InterPro" id="IPR000837">
    <property type="entry name" value="AP-1"/>
</dbReference>
<dbReference type="STRING" id="1314790.A0A1Y1XIB6"/>
<feature type="compositionally biased region" description="Polar residues" evidence="1">
    <location>
        <begin position="8"/>
        <end position="23"/>
    </location>
</feature>
<evidence type="ECO:0000259" key="2">
    <source>
        <dbReference type="PROSITE" id="PS50217"/>
    </source>
</evidence>
<sequence>MDSKDSELTNPQNLKPTDNSSDVNGYENLINYQMNPGFNNDISQAVSMGAFEWDNTGNILTNFPTEPFNHRRSSFPDNSLADFPDLAQGRRRVVSWGDLETPMNLNNMDMSMRRASISIPLPTDKSNSFMSEELSSPRSATFTTEDQVSSDNNSKPRESKPSTKAGDCEQQTVVEKRLNRRRERNRLAARRSREKRTQFLHDLERVNHALQSENSQLKTKLCDVLRELEVLRNAASQR</sequence>
<comment type="caution">
    <text evidence="3">The sequence shown here is derived from an EMBL/GenBank/DDBJ whole genome shotgun (WGS) entry which is preliminary data.</text>
</comment>
<gene>
    <name evidence="3" type="ORF">K493DRAFT_319953</name>
</gene>
<dbReference type="PANTHER" id="PTHR23351:SF13">
    <property type="entry name" value="BASIC LEUCINE ZIPPER TRANSCRIPTIONAL FACTOR ATF-LIKE 3"/>
    <property type="match status" value="1"/>
</dbReference>
<dbReference type="Gene3D" id="1.20.5.170">
    <property type="match status" value="1"/>
</dbReference>
<dbReference type="PROSITE" id="PS50217">
    <property type="entry name" value="BZIP"/>
    <property type="match status" value="1"/>
</dbReference>
<evidence type="ECO:0000256" key="1">
    <source>
        <dbReference type="SAM" id="MobiDB-lite"/>
    </source>
</evidence>
<dbReference type="SUPFAM" id="SSF57959">
    <property type="entry name" value="Leucine zipper domain"/>
    <property type="match status" value="1"/>
</dbReference>
<dbReference type="InParanoid" id="A0A1Y1XIB6"/>
<dbReference type="PROSITE" id="PS00036">
    <property type="entry name" value="BZIP_BASIC"/>
    <property type="match status" value="1"/>
</dbReference>
<dbReference type="PANTHER" id="PTHR23351">
    <property type="entry name" value="FOS TRANSCRIPTION FACTOR-RELATED"/>
    <property type="match status" value="1"/>
</dbReference>
<dbReference type="GO" id="GO:0000981">
    <property type="term" value="F:DNA-binding transcription factor activity, RNA polymerase II-specific"/>
    <property type="evidence" value="ECO:0007669"/>
    <property type="project" value="TreeGrafter"/>
</dbReference>
<feature type="region of interest" description="Disordered" evidence="1">
    <location>
        <begin position="1"/>
        <end position="25"/>
    </location>
</feature>
<protein>
    <recommendedName>
        <fullName evidence="2">BZIP domain-containing protein</fullName>
    </recommendedName>
</protein>